<organism evidence="9 10">
    <name type="scientific">Saccharothrix lopnurensis</name>
    <dbReference type="NCBI Taxonomy" id="1670621"/>
    <lineage>
        <taxon>Bacteria</taxon>
        <taxon>Bacillati</taxon>
        <taxon>Actinomycetota</taxon>
        <taxon>Actinomycetes</taxon>
        <taxon>Pseudonocardiales</taxon>
        <taxon>Pseudonocardiaceae</taxon>
        <taxon>Saccharothrix</taxon>
    </lineage>
</organism>
<dbReference type="Pfam" id="PF13374">
    <property type="entry name" value="TPR_10"/>
    <property type="match status" value="1"/>
</dbReference>
<dbReference type="SUPFAM" id="SSF52540">
    <property type="entry name" value="P-loop containing nucleoside triphosphate hydrolases"/>
    <property type="match status" value="1"/>
</dbReference>
<dbReference type="PANTHER" id="PTHR35807:SF1">
    <property type="entry name" value="TRANSCRIPTIONAL REGULATOR REDD"/>
    <property type="match status" value="1"/>
</dbReference>
<feature type="DNA-binding region" description="OmpR/PhoB-type" evidence="6">
    <location>
        <begin position="1"/>
        <end position="94"/>
    </location>
</feature>
<dbReference type="EMBL" id="JBHSQO010000010">
    <property type="protein sequence ID" value="MFC6090050.1"/>
    <property type="molecule type" value="Genomic_DNA"/>
</dbReference>
<dbReference type="CDD" id="cd15831">
    <property type="entry name" value="BTAD"/>
    <property type="match status" value="1"/>
</dbReference>
<evidence type="ECO:0000259" key="8">
    <source>
        <dbReference type="PROSITE" id="PS51755"/>
    </source>
</evidence>
<keyword evidence="3 6" id="KW-0238">DNA-binding</keyword>
<keyword evidence="10" id="KW-1185">Reference proteome</keyword>
<evidence type="ECO:0000256" key="2">
    <source>
        <dbReference type="ARBA" id="ARBA00023015"/>
    </source>
</evidence>
<sequence>MAVEFRVLGPVQARLGGRALDLGHARQRCVLAVLLIEANQWVSADQLLDRAWGDRIPPGGRNTLYGYLSRLRRALRATRQAAIVHRSSGYELVVEDDAVDVHRFRRLVARARAETDHVRALELAERASGLWHGEALLGLDTPWATAVRHGLERERFAADTDRLDLALRLGRHSALLPELTDRATAHPLNEHVAAQLVLALYRAGRQAEALERYRRLRAGLAEELGTDPGSDLRRLHQQILAADPDLAVPGADRSPVVPRQLPAAPAPFTGRVPDLAELDRALLAAPGDGTDASGDPATATVAISAVGGVGGIGKTWLALAWAHRNLHRFPDGQLFVDLRGFSPTGNPTDPADALRDFLTALGVTPDRGRSDPGALYRGLVAGRRVLVLLDNAATADQVVPLLPASPTCTVLVTSRTSLPSLIDRHGAHHLPLGVLTPVESRALLAARLGRNRTDAEPGAVDELVGLCGRHPLALAITARHAATRPRLPLTELAAELREVGLEMLDHETDPTASLPAVLSWSLHRLTARQRAVFMLLGIAPGPDIDLPAAASLTGLTPAEARKALHVLEDHSLLDRHPHGRYAMHDLVRAYAATTARDELPEPVRRAALARVVDFYLHTAHTADRLLDPTRDPVRLDPPAPGVRAQPLPDLPAALAWLDDRHSHLVAAQRTAAGEHRHQAALHVAWTLTTFHWRRGHFHDALAVWRVALDAAAHLPGRTEHILALRLLGRAHFELGQHEEAVEHLHRALATAERHHDTLQAAYTEHALFRAWELWGDYRQALDHAQRALRLLRGLDRPVLEGDALNQAGWAAAALGDHDTARDHCRAALDLQRRHHDPEGQANALDSLGYIDHRTGHHTGSVHHYREAVALYRTLGDTAAAADTLDRLGHPHAALGHHDQAREAWREALALYRDQGRDTDTERVLRQLADLDPTPVGQADTTEDGRTDPP</sequence>
<dbReference type="SMART" id="SM00028">
    <property type="entry name" value="TPR"/>
    <property type="match status" value="5"/>
</dbReference>
<evidence type="ECO:0000256" key="1">
    <source>
        <dbReference type="ARBA" id="ARBA00005820"/>
    </source>
</evidence>
<dbReference type="PANTHER" id="PTHR35807">
    <property type="entry name" value="TRANSCRIPTIONAL REGULATOR REDD-RELATED"/>
    <property type="match status" value="1"/>
</dbReference>
<protein>
    <submittedName>
        <fullName evidence="9">BTAD domain-containing putative transcriptional regulator</fullName>
    </submittedName>
</protein>
<dbReference type="PRINTS" id="PR00364">
    <property type="entry name" value="DISEASERSIST"/>
</dbReference>
<dbReference type="InterPro" id="IPR001867">
    <property type="entry name" value="OmpR/PhoB-type_DNA-bd"/>
</dbReference>
<dbReference type="Gene3D" id="3.40.50.300">
    <property type="entry name" value="P-loop containing nucleotide triphosphate hydrolases"/>
    <property type="match status" value="1"/>
</dbReference>
<dbReference type="Pfam" id="PF03704">
    <property type="entry name" value="BTAD"/>
    <property type="match status" value="1"/>
</dbReference>
<dbReference type="RefSeq" id="WP_380635648.1">
    <property type="nucleotide sequence ID" value="NZ_JBHSQO010000010.1"/>
</dbReference>
<dbReference type="SMART" id="SM00862">
    <property type="entry name" value="Trans_reg_C"/>
    <property type="match status" value="1"/>
</dbReference>
<proteinExistence type="inferred from homology"/>
<dbReference type="SMART" id="SM01043">
    <property type="entry name" value="BTAD"/>
    <property type="match status" value="1"/>
</dbReference>
<keyword evidence="2" id="KW-0805">Transcription regulation</keyword>
<reference evidence="10" key="1">
    <citation type="journal article" date="2019" name="Int. J. Syst. Evol. Microbiol.">
        <title>The Global Catalogue of Microorganisms (GCM) 10K type strain sequencing project: providing services to taxonomists for standard genome sequencing and annotation.</title>
        <authorList>
            <consortium name="The Broad Institute Genomics Platform"/>
            <consortium name="The Broad Institute Genome Sequencing Center for Infectious Disease"/>
            <person name="Wu L."/>
            <person name="Ma J."/>
        </authorList>
    </citation>
    <scope>NUCLEOTIDE SEQUENCE [LARGE SCALE GENOMIC DNA]</scope>
    <source>
        <strain evidence="10">CGMCC 4.7246</strain>
    </source>
</reference>
<comment type="caution">
    <text evidence="9">The sequence shown here is derived from an EMBL/GenBank/DDBJ whole genome shotgun (WGS) entry which is preliminary data.</text>
</comment>
<dbReference type="Pfam" id="PF00486">
    <property type="entry name" value="Trans_reg_C"/>
    <property type="match status" value="1"/>
</dbReference>
<dbReference type="SUPFAM" id="SSF48452">
    <property type="entry name" value="TPR-like"/>
    <property type="match status" value="3"/>
</dbReference>
<feature type="domain" description="OmpR/PhoB-type" evidence="8">
    <location>
        <begin position="1"/>
        <end position="94"/>
    </location>
</feature>
<evidence type="ECO:0000256" key="4">
    <source>
        <dbReference type="ARBA" id="ARBA00023163"/>
    </source>
</evidence>
<dbReference type="InterPro" id="IPR051677">
    <property type="entry name" value="AfsR-DnrI-RedD_regulator"/>
</dbReference>
<evidence type="ECO:0000313" key="9">
    <source>
        <dbReference type="EMBL" id="MFC6090050.1"/>
    </source>
</evidence>
<name>A0ABW1P4R2_9PSEU</name>
<evidence type="ECO:0000256" key="5">
    <source>
        <dbReference type="PROSITE-ProRule" id="PRU00339"/>
    </source>
</evidence>
<dbReference type="SUPFAM" id="SSF46894">
    <property type="entry name" value="C-terminal effector domain of the bipartite response regulators"/>
    <property type="match status" value="1"/>
</dbReference>
<evidence type="ECO:0000313" key="10">
    <source>
        <dbReference type="Proteomes" id="UP001596220"/>
    </source>
</evidence>
<feature type="repeat" description="TPR" evidence="5">
    <location>
        <begin position="881"/>
        <end position="914"/>
    </location>
</feature>
<evidence type="ECO:0000256" key="3">
    <source>
        <dbReference type="ARBA" id="ARBA00023125"/>
    </source>
</evidence>
<dbReference type="Proteomes" id="UP001596220">
    <property type="component" value="Unassembled WGS sequence"/>
</dbReference>
<dbReference type="Gene3D" id="1.10.10.10">
    <property type="entry name" value="Winged helix-like DNA-binding domain superfamily/Winged helix DNA-binding domain"/>
    <property type="match status" value="1"/>
</dbReference>
<comment type="similarity">
    <text evidence="1">Belongs to the AfsR/DnrI/RedD regulatory family.</text>
</comment>
<feature type="region of interest" description="Disordered" evidence="7">
    <location>
        <begin position="928"/>
        <end position="949"/>
    </location>
</feature>
<dbReference type="InterPro" id="IPR019734">
    <property type="entry name" value="TPR_rpt"/>
</dbReference>
<dbReference type="PROSITE" id="PS50005">
    <property type="entry name" value="TPR"/>
    <property type="match status" value="2"/>
</dbReference>
<dbReference type="InterPro" id="IPR036388">
    <property type="entry name" value="WH-like_DNA-bd_sf"/>
</dbReference>
<dbReference type="InterPro" id="IPR011990">
    <property type="entry name" value="TPR-like_helical_dom_sf"/>
</dbReference>
<dbReference type="Gene3D" id="1.25.40.10">
    <property type="entry name" value="Tetratricopeptide repeat domain"/>
    <property type="match status" value="3"/>
</dbReference>
<evidence type="ECO:0000256" key="6">
    <source>
        <dbReference type="PROSITE-ProRule" id="PRU01091"/>
    </source>
</evidence>
<accession>A0ABW1P4R2</accession>
<evidence type="ECO:0000256" key="7">
    <source>
        <dbReference type="SAM" id="MobiDB-lite"/>
    </source>
</evidence>
<gene>
    <name evidence="9" type="ORF">ACFP3R_12275</name>
</gene>
<dbReference type="PROSITE" id="PS51755">
    <property type="entry name" value="OMPR_PHOB"/>
    <property type="match status" value="1"/>
</dbReference>
<dbReference type="InterPro" id="IPR005158">
    <property type="entry name" value="BTAD"/>
</dbReference>
<dbReference type="Pfam" id="PF13424">
    <property type="entry name" value="TPR_12"/>
    <property type="match status" value="1"/>
</dbReference>
<dbReference type="InterPro" id="IPR027417">
    <property type="entry name" value="P-loop_NTPase"/>
</dbReference>
<dbReference type="InterPro" id="IPR016032">
    <property type="entry name" value="Sig_transdc_resp-reg_C-effctor"/>
</dbReference>
<keyword evidence="4" id="KW-0804">Transcription</keyword>
<keyword evidence="5" id="KW-0802">TPR repeat</keyword>
<feature type="repeat" description="TPR" evidence="5">
    <location>
        <begin position="721"/>
        <end position="754"/>
    </location>
</feature>